<evidence type="ECO:0000256" key="6">
    <source>
        <dbReference type="RuleBase" id="RU362125"/>
    </source>
</evidence>
<dbReference type="Pfam" id="PF02771">
    <property type="entry name" value="Acyl-CoA_dh_N"/>
    <property type="match status" value="1"/>
</dbReference>
<dbReference type="Pfam" id="PF00441">
    <property type="entry name" value="Acyl-CoA_dh_1"/>
    <property type="match status" value="1"/>
</dbReference>
<accession>X5MLY7</accession>
<evidence type="ECO:0000313" key="10">
    <source>
        <dbReference type="EMBL" id="CDO58796.1"/>
    </source>
</evidence>
<dbReference type="InterPro" id="IPR009075">
    <property type="entry name" value="AcylCo_DH/oxidase_C"/>
</dbReference>
<evidence type="ECO:0000256" key="3">
    <source>
        <dbReference type="ARBA" id="ARBA00022630"/>
    </source>
</evidence>
<name>X5MLY7_9HYPH</name>
<dbReference type="GO" id="GO:0050660">
    <property type="term" value="F:flavin adenine dinucleotide binding"/>
    <property type="evidence" value="ECO:0007669"/>
    <property type="project" value="InterPro"/>
</dbReference>
<evidence type="ECO:0000259" key="8">
    <source>
        <dbReference type="Pfam" id="PF02770"/>
    </source>
</evidence>
<dbReference type="HOGENOM" id="CLU_018204_5_2_5"/>
<evidence type="ECO:0000256" key="4">
    <source>
        <dbReference type="ARBA" id="ARBA00022827"/>
    </source>
</evidence>
<feature type="domain" description="Acyl-CoA oxidase/dehydrogenase middle" evidence="8">
    <location>
        <begin position="133"/>
        <end position="216"/>
    </location>
</feature>
<dbReference type="KEGG" id="pect:BN1012_Phect582"/>
<dbReference type="PANTHER" id="PTHR43884">
    <property type="entry name" value="ACYL-COA DEHYDROGENASE"/>
    <property type="match status" value="1"/>
</dbReference>
<dbReference type="InterPro" id="IPR046373">
    <property type="entry name" value="Acyl-CoA_Oxase/DH_mid-dom_sf"/>
</dbReference>
<reference evidence="10 11" key="1">
    <citation type="journal article" date="2014" name="Front. Genet.">
        <title>Genome and metabolic network of "Candidatus Phaeomarinobacter ectocarpi" Ec32, a new candidate genus of Alphaproteobacteria frequently associated with brown algae.</title>
        <authorList>
            <person name="Dittami S.M."/>
            <person name="Barbeyron T."/>
            <person name="Boyen C."/>
            <person name="Cambefort J."/>
            <person name="Collet G."/>
            <person name="Delage L."/>
            <person name="Gobet A."/>
            <person name="Groisillier A."/>
            <person name="Leblanc C."/>
            <person name="Michel G."/>
            <person name="Scornet D."/>
            <person name="Siegel A."/>
            <person name="Tapia J.E."/>
            <person name="Tonon T."/>
        </authorList>
    </citation>
    <scope>NUCLEOTIDE SEQUENCE [LARGE SCALE GENOMIC DNA]</scope>
    <source>
        <strain evidence="10 11">Ec32</strain>
    </source>
</reference>
<protein>
    <submittedName>
        <fullName evidence="10">Acyl-CoA dehydrogenase family protein</fullName>
    </submittedName>
</protein>
<evidence type="ECO:0000259" key="9">
    <source>
        <dbReference type="Pfam" id="PF02771"/>
    </source>
</evidence>
<dbReference type="SUPFAM" id="SSF56645">
    <property type="entry name" value="Acyl-CoA dehydrogenase NM domain-like"/>
    <property type="match status" value="1"/>
</dbReference>
<evidence type="ECO:0000259" key="7">
    <source>
        <dbReference type="Pfam" id="PF00441"/>
    </source>
</evidence>
<evidence type="ECO:0000313" key="11">
    <source>
        <dbReference type="Proteomes" id="UP000032160"/>
    </source>
</evidence>
<dbReference type="EMBL" id="HG966617">
    <property type="protein sequence ID" value="CDO58796.1"/>
    <property type="molecule type" value="Genomic_DNA"/>
</dbReference>
<evidence type="ECO:0000256" key="5">
    <source>
        <dbReference type="ARBA" id="ARBA00023002"/>
    </source>
</evidence>
<dbReference type="PANTHER" id="PTHR43884:SF20">
    <property type="entry name" value="ACYL-COA DEHYDROGENASE FADE28"/>
    <property type="match status" value="1"/>
</dbReference>
<keyword evidence="3 6" id="KW-0285">Flavoprotein</keyword>
<feature type="domain" description="Acyl-CoA dehydrogenase/oxidase C-terminal" evidence="7">
    <location>
        <begin position="229"/>
        <end position="365"/>
    </location>
</feature>
<comment type="cofactor">
    <cofactor evidence="1 6">
        <name>FAD</name>
        <dbReference type="ChEBI" id="CHEBI:57692"/>
    </cofactor>
</comment>
<dbReference type="InterPro" id="IPR037069">
    <property type="entry name" value="AcylCoA_DH/ox_N_sf"/>
</dbReference>
<feature type="domain" description="Acyl-CoA dehydrogenase/oxidase N-terminal" evidence="9">
    <location>
        <begin position="6"/>
        <end position="119"/>
    </location>
</feature>
<dbReference type="GO" id="GO:0003995">
    <property type="term" value="F:acyl-CoA dehydrogenase activity"/>
    <property type="evidence" value="ECO:0007669"/>
    <property type="project" value="TreeGrafter"/>
</dbReference>
<sequence length="379" mass="40730">MSFVLNEEQQILRDSAKGFIAEKSPVTELRRLRDSKDDNGFDTNLWSQMAEMGFAGIVIPEEYGGVGFGYRGLGLVLEEAGRSLTASPLVSTSLLCTSALLIGGSEEQKKTLLPEIAAGSLVMAMAMDEGAHHAPAKIATTAAKDGDGFTINGTKSFVLDGHVAGKLIVAARTHSEPGDKTGITLFIVEADAAGISRSRHTMVDSRNAAEITFNDVKVGHDHVLGNVDGGFAILDEALDRSRIGLSAEMLGSAQEAYERTMDYLKERKQFGVVIGSFQGLKHRAAKMFCELELCKSVVADALNAIDERRNDVPQSASLTKARVGATFNEVSSEAVQMHGGIGVTDEYEIGFFLKRARVADATFGNVAFHSQRYAELEGY</sequence>
<dbReference type="RefSeq" id="WP_043949656.1">
    <property type="nucleotide sequence ID" value="NZ_HG966617.1"/>
</dbReference>
<dbReference type="Gene3D" id="1.10.540.10">
    <property type="entry name" value="Acyl-CoA dehydrogenase/oxidase, N-terminal domain"/>
    <property type="match status" value="1"/>
</dbReference>
<dbReference type="InterPro" id="IPR013786">
    <property type="entry name" value="AcylCoA_DH/ox_N"/>
</dbReference>
<keyword evidence="11" id="KW-1185">Reference proteome</keyword>
<dbReference type="PATRIC" id="fig|1458461.3.peg.583"/>
<dbReference type="Gene3D" id="1.20.140.10">
    <property type="entry name" value="Butyryl-CoA Dehydrogenase, subunit A, domain 3"/>
    <property type="match status" value="1"/>
</dbReference>
<dbReference type="AlphaFoldDB" id="X5MLY7"/>
<dbReference type="InterPro" id="IPR009100">
    <property type="entry name" value="AcylCoA_DH/oxidase_NM_dom_sf"/>
</dbReference>
<proteinExistence type="inferred from homology"/>
<dbReference type="STRING" id="1458461.BN1012_Phect582"/>
<gene>
    <name evidence="10" type="ORF">BN1012_Phect582</name>
</gene>
<organism evidence="10 11">
    <name type="scientific">Candidatus Phaeomarinibacter ectocarpi</name>
    <dbReference type="NCBI Taxonomy" id="1458461"/>
    <lineage>
        <taxon>Bacteria</taxon>
        <taxon>Pseudomonadati</taxon>
        <taxon>Pseudomonadota</taxon>
        <taxon>Alphaproteobacteria</taxon>
        <taxon>Hyphomicrobiales</taxon>
        <taxon>Parvibaculaceae</taxon>
        <taxon>Candidatus Phaeomarinibacter</taxon>
    </lineage>
</organism>
<comment type="similarity">
    <text evidence="2 6">Belongs to the acyl-CoA dehydrogenase family.</text>
</comment>
<keyword evidence="5 6" id="KW-0560">Oxidoreductase</keyword>
<dbReference type="SUPFAM" id="SSF47203">
    <property type="entry name" value="Acyl-CoA dehydrogenase C-terminal domain-like"/>
    <property type="match status" value="1"/>
</dbReference>
<dbReference type="InterPro" id="IPR006091">
    <property type="entry name" value="Acyl-CoA_Oxase/DH_mid-dom"/>
</dbReference>
<dbReference type="Gene3D" id="2.40.110.10">
    <property type="entry name" value="Butyryl-CoA Dehydrogenase, subunit A, domain 2"/>
    <property type="match status" value="1"/>
</dbReference>
<keyword evidence="4 6" id="KW-0274">FAD</keyword>
<dbReference type="Pfam" id="PF02770">
    <property type="entry name" value="Acyl-CoA_dh_M"/>
    <property type="match status" value="1"/>
</dbReference>
<dbReference type="InterPro" id="IPR036250">
    <property type="entry name" value="AcylCo_DH-like_C"/>
</dbReference>
<evidence type="ECO:0000256" key="1">
    <source>
        <dbReference type="ARBA" id="ARBA00001974"/>
    </source>
</evidence>
<evidence type="ECO:0000256" key="2">
    <source>
        <dbReference type="ARBA" id="ARBA00009347"/>
    </source>
</evidence>
<dbReference type="Proteomes" id="UP000032160">
    <property type="component" value="Chromosome I"/>
</dbReference>
<dbReference type="CDD" id="cd00567">
    <property type="entry name" value="ACAD"/>
    <property type="match status" value="1"/>
</dbReference>
<dbReference type="OrthoDB" id="9775090at2"/>